<dbReference type="EMBL" id="CCEJ010000003">
    <property type="protein sequence ID" value="CDR33397.1"/>
    <property type="molecule type" value="Genomic_DNA"/>
</dbReference>
<dbReference type="RefSeq" id="WP_154017607.1">
    <property type="nucleotide sequence ID" value="NZ_CCEJ010000003.1"/>
</dbReference>
<organism evidence="2 3">
    <name type="scientific">Candidatus Criblamydia sequanensis CRIB-18</name>
    <dbReference type="NCBI Taxonomy" id="1437425"/>
    <lineage>
        <taxon>Bacteria</taxon>
        <taxon>Pseudomonadati</taxon>
        <taxon>Chlamydiota</taxon>
        <taxon>Chlamydiia</taxon>
        <taxon>Parachlamydiales</taxon>
        <taxon>Candidatus Criblamydiaceae</taxon>
        <taxon>Candidatus Criblamydia</taxon>
    </lineage>
</organism>
<evidence type="ECO:0000313" key="3">
    <source>
        <dbReference type="Proteomes" id="UP000031552"/>
    </source>
</evidence>
<proteinExistence type="predicted"/>
<dbReference type="InterPro" id="IPR007825">
    <property type="entry name" value="Major_OMP_Legionella"/>
</dbReference>
<dbReference type="STRING" id="1437425.CSEC_0563"/>
<reference evidence="2" key="2">
    <citation type="submission" date="2014-09" db="EMBL/GenBank/DDBJ databases">
        <title>Criblamydia sequanensis harbors a mega-plasmid encoding arsenite resistance.</title>
        <authorList>
            <person name="Bertelli C."/>
            <person name="Goesmann A."/>
            <person name="Greub G."/>
        </authorList>
    </citation>
    <scope>NUCLEOTIDE SEQUENCE [LARGE SCALE GENOMIC DNA]</scope>
    <source>
        <strain evidence="2">CRIB-18</strain>
    </source>
</reference>
<accession>A0A090CY86</accession>
<gene>
    <name evidence="2" type="ORF">CSEC_0563</name>
</gene>
<evidence type="ECO:0000256" key="1">
    <source>
        <dbReference type="SAM" id="SignalP"/>
    </source>
</evidence>
<feature type="signal peptide" evidence="1">
    <location>
        <begin position="1"/>
        <end position="24"/>
    </location>
</feature>
<protein>
    <submittedName>
        <fullName evidence="2">Conserved putative secreted protein</fullName>
    </submittedName>
</protein>
<keyword evidence="3" id="KW-1185">Reference proteome</keyword>
<name>A0A090CY86_9BACT</name>
<comment type="caution">
    <text evidence="2">The sequence shown here is derived from an EMBL/GenBank/DDBJ whole genome shotgun (WGS) entry which is preliminary data.</text>
</comment>
<dbReference type="Pfam" id="PF05150">
    <property type="entry name" value="Legionella_OMP"/>
    <property type="match status" value="1"/>
</dbReference>
<sequence length="345" mass="38535">MRKLKLGQALTLIMLCLMPKAACAQCDWDCEEECSSFPKLDGGVEFIYWKPCMDDLDYAVTSSEITNPFFPNGKGRYHYLHPRAEPGIRGRLGKNNFLWGFNFFFEGTYVASSACDSKIESPPGIAWTTLLHPAHSFAGTHVSASWNMHYQTYDFLLSNEINSCCFGRLVPFFGARILSFDESLYSQATDLVITPLIGYSKYHADFFGAGMIGGAEYHFGLTENLGLFAKASASLIAGETKSHYRSELEVVDVALNDVVADGELRFKANESLLMPGYHLAIGARFEEEFCDIKMSLRIGYEFIEWRNAPNQWRFLDDGENSAIAVSSNSGTFGLHGVFAGFDVRF</sequence>
<reference evidence="2" key="1">
    <citation type="submission" date="2013-12" db="EMBL/GenBank/DDBJ databases">
        <authorList>
            <person name="Linke B."/>
        </authorList>
    </citation>
    <scope>NUCLEOTIDE SEQUENCE [LARGE SCALE GENOMIC DNA]</scope>
    <source>
        <strain evidence="2">CRIB-18</strain>
    </source>
</reference>
<feature type="chain" id="PRO_5001853617" evidence="1">
    <location>
        <begin position="25"/>
        <end position="345"/>
    </location>
</feature>
<dbReference type="OrthoDB" id="20326at2"/>
<dbReference type="Proteomes" id="UP000031552">
    <property type="component" value="Unassembled WGS sequence"/>
</dbReference>
<dbReference type="AlphaFoldDB" id="A0A090CY86"/>
<evidence type="ECO:0000313" key="2">
    <source>
        <dbReference type="EMBL" id="CDR33397.1"/>
    </source>
</evidence>
<keyword evidence="1" id="KW-0732">Signal</keyword>